<feature type="transmembrane region" description="Helical" evidence="1">
    <location>
        <begin position="243"/>
        <end position="271"/>
    </location>
</feature>
<keyword evidence="1" id="KW-0812">Transmembrane</keyword>
<accession>A0AAE9F863</accession>
<dbReference type="AlphaFoldDB" id="A0AAE9F863"/>
<feature type="transmembrane region" description="Helical" evidence="1">
    <location>
        <begin position="47"/>
        <end position="70"/>
    </location>
</feature>
<evidence type="ECO:0000313" key="2">
    <source>
        <dbReference type="EMBL" id="UMM37402.1"/>
    </source>
</evidence>
<evidence type="ECO:0000256" key="1">
    <source>
        <dbReference type="SAM" id="Phobius"/>
    </source>
</evidence>
<feature type="transmembrane region" description="Helical" evidence="1">
    <location>
        <begin position="139"/>
        <end position="161"/>
    </location>
</feature>
<keyword evidence="1" id="KW-1133">Transmembrane helix</keyword>
<feature type="transmembrane region" description="Helical" evidence="1">
    <location>
        <begin position="283"/>
        <end position="306"/>
    </location>
</feature>
<dbReference type="PANTHER" id="PTHR46891">
    <property type="entry name" value="SERPENTINE RECEPTOR, CLASS H-RELATED"/>
    <property type="match status" value="1"/>
</dbReference>
<reference evidence="2 3" key="1">
    <citation type="submission" date="2022-04" db="EMBL/GenBank/DDBJ databases">
        <title>Chromosome-level reference genomes for two strains of Caenorhabditis briggsae: an improved platform for comparative genomics.</title>
        <authorList>
            <person name="Stevens L."/>
            <person name="Andersen E."/>
        </authorList>
    </citation>
    <scope>NUCLEOTIDE SEQUENCE [LARGE SCALE GENOMIC DNA]</scope>
    <source>
        <strain evidence="2">VX34</strain>
        <tissue evidence="2">Whole-organism</tissue>
    </source>
</reference>
<dbReference type="EMBL" id="CP092624">
    <property type="protein sequence ID" value="UMM37402.1"/>
    <property type="molecule type" value="Genomic_DNA"/>
</dbReference>
<dbReference type="Proteomes" id="UP000829354">
    <property type="component" value="Chromosome V"/>
</dbReference>
<gene>
    <name evidence="2" type="ORF">L5515_009170</name>
</gene>
<organism evidence="2 3">
    <name type="scientific">Caenorhabditis briggsae</name>
    <dbReference type="NCBI Taxonomy" id="6238"/>
    <lineage>
        <taxon>Eukaryota</taxon>
        <taxon>Metazoa</taxon>
        <taxon>Ecdysozoa</taxon>
        <taxon>Nematoda</taxon>
        <taxon>Chromadorea</taxon>
        <taxon>Rhabditida</taxon>
        <taxon>Rhabditina</taxon>
        <taxon>Rhabditomorpha</taxon>
        <taxon>Rhabditoidea</taxon>
        <taxon>Rhabditidae</taxon>
        <taxon>Peloderinae</taxon>
        <taxon>Caenorhabditis</taxon>
    </lineage>
</organism>
<proteinExistence type="predicted"/>
<protein>
    <submittedName>
        <fullName evidence="2">Uncharacterized protein</fullName>
    </submittedName>
</protein>
<keyword evidence="3" id="KW-1185">Reference proteome</keyword>
<feature type="transmembrane region" description="Helical" evidence="1">
    <location>
        <begin position="199"/>
        <end position="222"/>
    </location>
</feature>
<name>A0AAE9F863_CAEBR</name>
<dbReference type="InterPro" id="IPR019422">
    <property type="entry name" value="7TM_GPCR_serpentine_rcpt_Srh"/>
</dbReference>
<keyword evidence="1" id="KW-0472">Membrane</keyword>
<feature type="transmembrane region" description="Helical" evidence="1">
    <location>
        <begin position="100"/>
        <end position="119"/>
    </location>
</feature>
<dbReference type="Pfam" id="PF10318">
    <property type="entry name" value="7TM_GPCR_Srh"/>
    <property type="match status" value="1"/>
</dbReference>
<feature type="transmembrane region" description="Helical" evidence="1">
    <location>
        <begin position="12"/>
        <end position="35"/>
    </location>
</feature>
<dbReference type="OMA" id="TEAQCIL"/>
<evidence type="ECO:0000313" key="3">
    <source>
        <dbReference type="Proteomes" id="UP000829354"/>
    </source>
</evidence>
<sequence>MPIEVGPNWYIYSMHFTAIITTPINIIGVLIILFCQKSQLASLRWHLLTFQICSLTSDFFINIGTLPVIYSPFPIGRPHGILTHIFQFLGFQKSTEAQCIMVFVSLYITAGSVELLFFLRYQIILPMNHKHKLSTFSSVILVFLYQVFLITMMIISFHYAVPDQEVAKAQFARLYPELQYLIIDEHVYFVCVIVELKHALFLASCFLRLALGLATVILLIWLSNRSLHRFDLSVKTRKIHLQLIKSLCYQISIPIVAFYVPLLAVIGPLMFSIPNTQSEFFQIIFFISLIFCSLHTFLGTLSMMYFNRHYRLWLISTVKNKSFTTTLPTSKFLVAKDNASRIASAMF</sequence>